<dbReference type="InterPro" id="IPR016181">
    <property type="entry name" value="Acyl_CoA_acyltransferase"/>
</dbReference>
<sequence>MLKKRILNHFEQQRLYEMMSHPEVLPFVRHKAYSLEEFTNVNRETIEAELRGELISRVILDAYEQPAGTINLFDIHGTSGFLATWLGKEYQGKGLNQMAKSEFLYEVFTTTSIDTVYMCIRNENIRSQRAAMKLPYVSQATAASWAHFETVRKDYAQFQLLQVNREDFLRYNEQVVPFIAAEAMEVAPMLVATEG</sequence>
<keyword evidence="3" id="KW-1185">Reference proteome</keyword>
<dbReference type="PANTHER" id="PTHR43792">
    <property type="entry name" value="GNAT FAMILY, PUTATIVE (AFU_ORTHOLOGUE AFUA_3G00765)-RELATED-RELATED"/>
    <property type="match status" value="1"/>
</dbReference>
<reference evidence="2" key="1">
    <citation type="submission" date="2020-11" db="EMBL/GenBank/DDBJ databases">
        <title>Multidrug resistant novel bacterium Savagea serpentis sp. nov., isolated from the scats of a vine snake (Ahaetulla nasuta).</title>
        <authorList>
            <person name="Venkata Ramana V."/>
            <person name="Vikas Patil S."/>
            <person name="Yogita Lugani V."/>
        </authorList>
    </citation>
    <scope>NUCLEOTIDE SEQUENCE</scope>
    <source>
        <strain evidence="2">SN6</strain>
    </source>
</reference>
<comment type="caution">
    <text evidence="2">The sequence shown here is derived from an EMBL/GenBank/DDBJ whole genome shotgun (WGS) entry which is preliminary data.</text>
</comment>
<feature type="domain" description="N-acetyltransferase" evidence="1">
    <location>
        <begin position="13"/>
        <end position="134"/>
    </location>
</feature>
<evidence type="ECO:0000313" key="3">
    <source>
        <dbReference type="Proteomes" id="UP000622653"/>
    </source>
</evidence>
<dbReference type="Gene3D" id="3.40.630.30">
    <property type="match status" value="1"/>
</dbReference>
<dbReference type="InterPro" id="IPR051531">
    <property type="entry name" value="N-acetyltransferase"/>
</dbReference>
<name>A0A8J7KI38_9BACL</name>
<dbReference type="Proteomes" id="UP000622653">
    <property type="component" value="Unassembled WGS sequence"/>
</dbReference>
<dbReference type="Pfam" id="PF13302">
    <property type="entry name" value="Acetyltransf_3"/>
    <property type="match status" value="1"/>
</dbReference>
<dbReference type="PANTHER" id="PTHR43792:SF1">
    <property type="entry name" value="N-ACETYLTRANSFERASE DOMAIN-CONTAINING PROTEIN"/>
    <property type="match status" value="1"/>
</dbReference>
<dbReference type="InterPro" id="IPR000182">
    <property type="entry name" value="GNAT_dom"/>
</dbReference>
<dbReference type="SUPFAM" id="SSF55729">
    <property type="entry name" value="Acyl-CoA N-acyltransferases (Nat)"/>
    <property type="match status" value="1"/>
</dbReference>
<protein>
    <submittedName>
        <fullName evidence="2">GNAT family N-acetyltransferase</fullName>
    </submittedName>
</protein>
<gene>
    <name evidence="2" type="ORF">IRY55_10810</name>
</gene>
<organism evidence="2 3">
    <name type="scientific">Savagea serpentis</name>
    <dbReference type="NCBI Taxonomy" id="2785297"/>
    <lineage>
        <taxon>Bacteria</taxon>
        <taxon>Bacillati</taxon>
        <taxon>Bacillota</taxon>
        <taxon>Bacilli</taxon>
        <taxon>Bacillales</taxon>
        <taxon>Caryophanaceae</taxon>
        <taxon>Savagea</taxon>
    </lineage>
</organism>
<dbReference type="RefSeq" id="WP_194563335.1">
    <property type="nucleotide sequence ID" value="NZ_JADKPV010000006.1"/>
</dbReference>
<dbReference type="GO" id="GO:0016747">
    <property type="term" value="F:acyltransferase activity, transferring groups other than amino-acyl groups"/>
    <property type="evidence" value="ECO:0007669"/>
    <property type="project" value="InterPro"/>
</dbReference>
<evidence type="ECO:0000313" key="2">
    <source>
        <dbReference type="EMBL" id="MBF4501853.1"/>
    </source>
</evidence>
<evidence type="ECO:0000259" key="1">
    <source>
        <dbReference type="Pfam" id="PF13302"/>
    </source>
</evidence>
<accession>A0A8J7KI38</accession>
<dbReference type="EMBL" id="JADKPV010000006">
    <property type="protein sequence ID" value="MBF4501853.1"/>
    <property type="molecule type" value="Genomic_DNA"/>
</dbReference>
<proteinExistence type="predicted"/>
<dbReference type="AlphaFoldDB" id="A0A8J7KI38"/>